<dbReference type="EMBL" id="JAOBZK010000027">
    <property type="protein sequence ID" value="MDH1180097.1"/>
    <property type="molecule type" value="Genomic_DNA"/>
</dbReference>
<evidence type="ECO:0000313" key="2">
    <source>
        <dbReference type="EMBL" id="MDH1180097.1"/>
    </source>
</evidence>
<sequence>MTLPVRGYKPWVMVPADGLLEAMQTMTWQKPQGGSAGASTAALMIYVVLLFVQTEQARIRNLMGVESSYTEHIADISYDDLVHVTGLSRSLIRQGLDRLKAAGLIEPSGSRQRRRYVITWPPGRWFKLPCRAIMSSDGIAAFKSFTLRSKHELNALKLFLYLANVRDRFKQYAEASYETIFKRTGIPERDIRRAINVLNASGLLARVNRESDRDITSWGPNMYYLKGYGDLSQPDSK</sequence>
<keyword evidence="1" id="KW-0472">Membrane</keyword>
<evidence type="ECO:0000313" key="3">
    <source>
        <dbReference type="Proteomes" id="UP001158644"/>
    </source>
</evidence>
<dbReference type="InterPro" id="IPR036390">
    <property type="entry name" value="WH_DNA-bd_sf"/>
</dbReference>
<evidence type="ECO:0008006" key="4">
    <source>
        <dbReference type="Google" id="ProtNLM"/>
    </source>
</evidence>
<accession>A0ABD4YXA1</accession>
<gene>
    <name evidence="2" type="ORF">N5C72_18585</name>
</gene>
<keyword evidence="1" id="KW-0812">Transmembrane</keyword>
<evidence type="ECO:0000256" key="1">
    <source>
        <dbReference type="SAM" id="Phobius"/>
    </source>
</evidence>
<reference evidence="2 3" key="1">
    <citation type="submission" date="2022-09" db="EMBL/GenBank/DDBJ databases">
        <title>Intensive care unit water sources are persistently colonized with multi-drug resistant bacteria and are the site of extensive horizontal gene transfer of antibiotic resistance genes.</title>
        <authorList>
            <person name="Diorio-Toth L."/>
        </authorList>
    </citation>
    <scope>NUCLEOTIDE SEQUENCE [LARGE SCALE GENOMIC DNA]</scope>
    <source>
        <strain evidence="2 3">GD03967</strain>
    </source>
</reference>
<dbReference type="Gene3D" id="1.10.10.10">
    <property type="entry name" value="Winged helix-like DNA-binding domain superfamily/Winged helix DNA-binding domain"/>
    <property type="match status" value="2"/>
</dbReference>
<dbReference type="RefSeq" id="WP_279991510.1">
    <property type="nucleotide sequence ID" value="NZ_JAOBZK010000027.1"/>
</dbReference>
<organism evidence="2 3">
    <name type="scientific">Achromobacter mucicolens</name>
    <dbReference type="NCBI Taxonomy" id="1389922"/>
    <lineage>
        <taxon>Bacteria</taxon>
        <taxon>Pseudomonadati</taxon>
        <taxon>Pseudomonadota</taxon>
        <taxon>Betaproteobacteria</taxon>
        <taxon>Burkholderiales</taxon>
        <taxon>Alcaligenaceae</taxon>
        <taxon>Achromobacter</taxon>
    </lineage>
</organism>
<dbReference type="SUPFAM" id="SSF46785">
    <property type="entry name" value="Winged helix' DNA-binding domain"/>
    <property type="match status" value="1"/>
</dbReference>
<proteinExistence type="predicted"/>
<keyword evidence="1" id="KW-1133">Transmembrane helix</keyword>
<feature type="transmembrane region" description="Helical" evidence="1">
    <location>
        <begin position="33"/>
        <end position="52"/>
    </location>
</feature>
<dbReference type="InterPro" id="IPR036388">
    <property type="entry name" value="WH-like_DNA-bd_sf"/>
</dbReference>
<name>A0ABD4YXA1_9BURK</name>
<dbReference type="Proteomes" id="UP001158644">
    <property type="component" value="Unassembled WGS sequence"/>
</dbReference>
<dbReference type="AlphaFoldDB" id="A0ABD4YXA1"/>
<protein>
    <recommendedName>
        <fullName evidence="4">HTH marR-type domain-containing protein</fullName>
    </recommendedName>
</protein>
<comment type="caution">
    <text evidence="2">The sequence shown here is derived from an EMBL/GenBank/DDBJ whole genome shotgun (WGS) entry which is preliminary data.</text>
</comment>